<organism evidence="2 3">
    <name type="scientific">Lederbergia wuyishanensis</name>
    <dbReference type="NCBI Taxonomy" id="1347903"/>
    <lineage>
        <taxon>Bacteria</taxon>
        <taxon>Bacillati</taxon>
        <taxon>Bacillota</taxon>
        <taxon>Bacilli</taxon>
        <taxon>Bacillales</taxon>
        <taxon>Bacillaceae</taxon>
        <taxon>Lederbergia</taxon>
    </lineage>
</organism>
<sequence length="135" mass="15398">MEEVYMPGFGNSLFDFVPIFIFIIFAIVIISIIFSSVKGIQQWQRNEQSPRLSVPALVKTKRTNVSRHMHMNGNNDFHSHHTSTSTTYFVTFEFESGDRSEFTVSGKEYGLLAEGDTGILTFQGTRYLGFERNLS</sequence>
<feature type="transmembrane region" description="Helical" evidence="1">
    <location>
        <begin position="16"/>
        <end position="37"/>
    </location>
</feature>
<keyword evidence="1" id="KW-0472">Membrane</keyword>
<dbReference type="InterPro" id="IPR019635">
    <property type="entry name" value="DUF2500"/>
</dbReference>
<evidence type="ECO:0008006" key="4">
    <source>
        <dbReference type="Google" id="ProtNLM"/>
    </source>
</evidence>
<dbReference type="Proteomes" id="UP001232343">
    <property type="component" value="Unassembled WGS sequence"/>
</dbReference>
<proteinExistence type="predicted"/>
<keyword evidence="3" id="KW-1185">Reference proteome</keyword>
<dbReference type="EMBL" id="JAUSUO010000002">
    <property type="protein sequence ID" value="MDQ0342507.1"/>
    <property type="molecule type" value="Genomic_DNA"/>
</dbReference>
<comment type="caution">
    <text evidence="2">The sequence shown here is derived from an EMBL/GenBank/DDBJ whole genome shotgun (WGS) entry which is preliminary data.</text>
</comment>
<gene>
    <name evidence="2" type="ORF">J2S14_001319</name>
</gene>
<evidence type="ECO:0000313" key="2">
    <source>
        <dbReference type="EMBL" id="MDQ0342507.1"/>
    </source>
</evidence>
<evidence type="ECO:0000256" key="1">
    <source>
        <dbReference type="SAM" id="Phobius"/>
    </source>
</evidence>
<reference evidence="2 3" key="1">
    <citation type="submission" date="2023-07" db="EMBL/GenBank/DDBJ databases">
        <title>Genomic Encyclopedia of Type Strains, Phase IV (KMG-IV): sequencing the most valuable type-strain genomes for metagenomic binning, comparative biology and taxonomic classification.</title>
        <authorList>
            <person name="Goeker M."/>
        </authorList>
    </citation>
    <scope>NUCLEOTIDE SEQUENCE [LARGE SCALE GENOMIC DNA]</scope>
    <source>
        <strain evidence="2 3">DSM 27848</strain>
    </source>
</reference>
<name>A0ABU0D2A8_9BACI</name>
<evidence type="ECO:0000313" key="3">
    <source>
        <dbReference type="Proteomes" id="UP001232343"/>
    </source>
</evidence>
<dbReference type="Gene3D" id="2.40.50.660">
    <property type="match status" value="1"/>
</dbReference>
<keyword evidence="1" id="KW-0812">Transmembrane</keyword>
<keyword evidence="1" id="KW-1133">Transmembrane helix</keyword>
<dbReference type="RefSeq" id="WP_244680931.1">
    <property type="nucleotide sequence ID" value="NZ_JALIRM010000002.1"/>
</dbReference>
<dbReference type="Pfam" id="PF10694">
    <property type="entry name" value="DUF2500"/>
    <property type="match status" value="1"/>
</dbReference>
<protein>
    <recommendedName>
        <fullName evidence="4">DUF2500 domain-containing protein</fullName>
    </recommendedName>
</protein>
<accession>A0ABU0D2A8</accession>